<evidence type="ECO:0000256" key="11">
    <source>
        <dbReference type="SAM" id="Coils"/>
    </source>
</evidence>
<feature type="coiled-coil region" evidence="11">
    <location>
        <begin position="163"/>
        <end position="195"/>
    </location>
</feature>
<feature type="compositionally biased region" description="Basic residues" evidence="12">
    <location>
        <begin position="109"/>
        <end position="119"/>
    </location>
</feature>
<evidence type="ECO:0000256" key="6">
    <source>
        <dbReference type="ARBA" id="ARBA00023155"/>
    </source>
</evidence>
<dbReference type="FunFam" id="1.10.10.60:FF:000229">
    <property type="entry name" value="Homeobox-leucine zipper protein HDG1"/>
    <property type="match status" value="1"/>
</dbReference>
<proteinExistence type="inferred from homology"/>
<dbReference type="PANTHER" id="PTHR45654:SF76">
    <property type="entry name" value="HOMEOBOX-LEUCINE ZIPPER PROTEIN HDG1"/>
    <property type="match status" value="1"/>
</dbReference>
<evidence type="ECO:0000256" key="2">
    <source>
        <dbReference type="ARBA" id="ARBA00006789"/>
    </source>
</evidence>
<evidence type="ECO:0000256" key="12">
    <source>
        <dbReference type="SAM" id="MobiDB-lite"/>
    </source>
</evidence>
<keyword evidence="6 9" id="KW-0371">Homeobox</keyword>
<dbReference type="GO" id="GO:0005634">
    <property type="term" value="C:nucleus"/>
    <property type="evidence" value="ECO:0007669"/>
    <property type="project" value="UniProtKB-SubCell"/>
</dbReference>
<accession>A0A8S1ZKJ1</accession>
<dbReference type="GO" id="GO:0000981">
    <property type="term" value="F:DNA-binding transcription factor activity, RNA polymerase II-specific"/>
    <property type="evidence" value="ECO:0007669"/>
    <property type="project" value="InterPro"/>
</dbReference>
<dbReference type="SUPFAM" id="SSF46689">
    <property type="entry name" value="Homeodomain-like"/>
    <property type="match status" value="1"/>
</dbReference>
<dbReference type="Pfam" id="PF00046">
    <property type="entry name" value="Homeodomain"/>
    <property type="match status" value="1"/>
</dbReference>
<feature type="region of interest" description="Disordered" evidence="12">
    <location>
        <begin position="43"/>
        <end position="119"/>
    </location>
</feature>
<evidence type="ECO:0000256" key="5">
    <source>
        <dbReference type="ARBA" id="ARBA00023125"/>
    </source>
</evidence>
<comment type="subcellular location">
    <subcellularLocation>
        <location evidence="1 9 10">Nucleus</location>
    </subcellularLocation>
</comment>
<dbReference type="SMART" id="SM00389">
    <property type="entry name" value="HOX"/>
    <property type="match status" value="1"/>
</dbReference>
<feature type="DNA-binding region" description="Homeobox" evidence="9">
    <location>
        <begin position="111"/>
        <end position="170"/>
    </location>
</feature>
<keyword evidence="5 9" id="KW-0238">DNA-binding</keyword>
<dbReference type="Proteomes" id="UP000682877">
    <property type="component" value="Chromosome 1"/>
</dbReference>
<keyword evidence="8 9" id="KW-0539">Nucleus</keyword>
<dbReference type="InterPro" id="IPR009057">
    <property type="entry name" value="Homeodomain-like_sf"/>
</dbReference>
<dbReference type="InterPro" id="IPR042160">
    <property type="entry name" value="HD-Zip_IV"/>
</dbReference>
<protein>
    <recommendedName>
        <fullName evidence="13">Homeobox domain-containing protein</fullName>
    </recommendedName>
</protein>
<dbReference type="EMBL" id="LR999451">
    <property type="protein sequence ID" value="CAE5960454.1"/>
    <property type="molecule type" value="Genomic_DNA"/>
</dbReference>
<dbReference type="InterPro" id="IPR017970">
    <property type="entry name" value="Homeobox_CS"/>
</dbReference>
<comment type="similarity">
    <text evidence="2">Belongs to the HD-ZIP homeobox family. Class IV subfamily.</text>
</comment>
<evidence type="ECO:0000256" key="9">
    <source>
        <dbReference type="PROSITE-ProRule" id="PRU00108"/>
    </source>
</evidence>
<keyword evidence="15" id="KW-1185">Reference proteome</keyword>
<dbReference type="GO" id="GO:0003677">
    <property type="term" value="F:DNA binding"/>
    <property type="evidence" value="ECO:0007669"/>
    <property type="project" value="UniProtKB-UniRule"/>
</dbReference>
<evidence type="ECO:0000256" key="7">
    <source>
        <dbReference type="ARBA" id="ARBA00023163"/>
    </source>
</evidence>
<keyword evidence="4 11" id="KW-0175">Coiled coil</keyword>
<evidence type="ECO:0000313" key="15">
    <source>
        <dbReference type="Proteomes" id="UP000682877"/>
    </source>
</evidence>
<dbReference type="AlphaFoldDB" id="A0A8S1ZKJ1"/>
<feature type="compositionally biased region" description="Basic and acidic residues" evidence="12">
    <location>
        <begin position="80"/>
        <end position="91"/>
    </location>
</feature>
<feature type="compositionally biased region" description="Polar residues" evidence="12">
    <location>
        <begin position="43"/>
        <end position="64"/>
    </location>
</feature>
<evidence type="ECO:0000256" key="4">
    <source>
        <dbReference type="ARBA" id="ARBA00023054"/>
    </source>
</evidence>
<evidence type="ECO:0000256" key="8">
    <source>
        <dbReference type="ARBA" id="ARBA00023242"/>
    </source>
</evidence>
<dbReference type="Gene3D" id="1.10.10.60">
    <property type="entry name" value="Homeodomain-like"/>
    <property type="match status" value="1"/>
</dbReference>
<reference evidence="14" key="1">
    <citation type="submission" date="2021-01" db="EMBL/GenBank/DDBJ databases">
        <authorList>
            <person name="Bezrukov I."/>
        </authorList>
    </citation>
    <scope>NUCLEOTIDE SEQUENCE</scope>
</reference>
<evidence type="ECO:0000313" key="14">
    <source>
        <dbReference type="EMBL" id="CAE5960454.1"/>
    </source>
</evidence>
<organism evidence="14 15">
    <name type="scientific">Arabidopsis arenosa</name>
    <name type="common">Sand rock-cress</name>
    <name type="synonym">Cardaminopsis arenosa</name>
    <dbReference type="NCBI Taxonomy" id="38785"/>
    <lineage>
        <taxon>Eukaryota</taxon>
        <taxon>Viridiplantae</taxon>
        <taxon>Streptophyta</taxon>
        <taxon>Embryophyta</taxon>
        <taxon>Tracheophyta</taxon>
        <taxon>Spermatophyta</taxon>
        <taxon>Magnoliopsida</taxon>
        <taxon>eudicotyledons</taxon>
        <taxon>Gunneridae</taxon>
        <taxon>Pentapetalae</taxon>
        <taxon>rosids</taxon>
        <taxon>malvids</taxon>
        <taxon>Brassicales</taxon>
        <taxon>Brassicaceae</taxon>
        <taxon>Camelineae</taxon>
        <taxon>Arabidopsis</taxon>
    </lineage>
</organism>
<feature type="domain" description="Homeobox" evidence="13">
    <location>
        <begin position="109"/>
        <end position="169"/>
    </location>
</feature>
<keyword evidence="3" id="KW-0805">Transcription regulation</keyword>
<dbReference type="InterPro" id="IPR001356">
    <property type="entry name" value="HD"/>
</dbReference>
<dbReference type="CDD" id="cd00086">
    <property type="entry name" value="homeodomain"/>
    <property type="match status" value="1"/>
</dbReference>
<evidence type="ECO:0000256" key="1">
    <source>
        <dbReference type="ARBA" id="ARBA00004123"/>
    </source>
</evidence>
<keyword evidence="7" id="KW-0804">Transcription</keyword>
<evidence type="ECO:0000259" key="13">
    <source>
        <dbReference type="PROSITE" id="PS50071"/>
    </source>
</evidence>
<name>A0A8S1ZKJ1_ARAAE</name>
<dbReference type="PROSITE" id="PS00027">
    <property type="entry name" value="HOMEOBOX_1"/>
    <property type="match status" value="1"/>
</dbReference>
<evidence type="ECO:0000256" key="10">
    <source>
        <dbReference type="RuleBase" id="RU000682"/>
    </source>
</evidence>
<gene>
    <name evidence="14" type="ORF">AARE701A_LOCUS3889</name>
</gene>
<sequence>MNLNGFLDDGSGASKLLSDVPYNNHFSFSVVDTTMLGTTAIASSHSRPFSSSGLSLGLQTNGEMSRNGEIFESNITRKSSRGEDVESRSESDNAEAVSGDDLDTSDRPLKKKKRYHRHTPKQIQDLESVFKECAHPDEKQRLDLSRRLNLDPRQVKFWFQNRRTQMKTQIERHENALLRQENDKLRAENMSVREAMRNPMCGNCGGPAVIGEISMEEQHVFQIRLLLEI</sequence>
<evidence type="ECO:0000256" key="3">
    <source>
        <dbReference type="ARBA" id="ARBA00023015"/>
    </source>
</evidence>
<dbReference type="PROSITE" id="PS50071">
    <property type="entry name" value="HOMEOBOX_2"/>
    <property type="match status" value="1"/>
</dbReference>
<dbReference type="PANTHER" id="PTHR45654">
    <property type="entry name" value="HOMEOBOX-LEUCINE ZIPPER PROTEIN MERISTEM L1"/>
    <property type="match status" value="1"/>
</dbReference>